<dbReference type="EMBL" id="BARV01010122">
    <property type="protein sequence ID" value="GAI08297.1"/>
    <property type="molecule type" value="Genomic_DNA"/>
</dbReference>
<evidence type="ECO:0000313" key="1">
    <source>
        <dbReference type="EMBL" id="GAI08297.1"/>
    </source>
</evidence>
<proteinExistence type="predicted"/>
<protein>
    <submittedName>
        <fullName evidence="1">Uncharacterized protein</fullName>
    </submittedName>
</protein>
<accession>X1KMI4</accession>
<dbReference type="AlphaFoldDB" id="X1KMI4"/>
<name>X1KMI4_9ZZZZ</name>
<reference evidence="1" key="1">
    <citation type="journal article" date="2014" name="Front. Microbiol.">
        <title>High frequency of phylogenetically diverse reductive dehalogenase-homologous genes in deep subseafloor sedimentary metagenomes.</title>
        <authorList>
            <person name="Kawai M."/>
            <person name="Futagami T."/>
            <person name="Toyoda A."/>
            <person name="Takaki Y."/>
            <person name="Nishi S."/>
            <person name="Hori S."/>
            <person name="Arai W."/>
            <person name="Tsubouchi T."/>
            <person name="Morono Y."/>
            <person name="Uchiyama I."/>
            <person name="Ito T."/>
            <person name="Fujiyama A."/>
            <person name="Inagaki F."/>
            <person name="Takami H."/>
        </authorList>
    </citation>
    <scope>NUCLEOTIDE SEQUENCE</scope>
    <source>
        <strain evidence="1">Expedition CK06-06</strain>
    </source>
</reference>
<organism evidence="1">
    <name type="scientific">marine sediment metagenome</name>
    <dbReference type="NCBI Taxonomy" id="412755"/>
    <lineage>
        <taxon>unclassified sequences</taxon>
        <taxon>metagenomes</taxon>
        <taxon>ecological metagenomes</taxon>
    </lineage>
</organism>
<comment type="caution">
    <text evidence="1">The sequence shown here is derived from an EMBL/GenBank/DDBJ whole genome shotgun (WGS) entry which is preliminary data.</text>
</comment>
<gene>
    <name evidence="1" type="ORF">S06H3_19715</name>
</gene>
<feature type="non-terminal residue" evidence="1">
    <location>
        <position position="1"/>
    </location>
</feature>
<sequence length="87" mass="9925">KRTGKFWLTNPSPPTLQELVKWVGDYIMVDLRIEGEFQPTPLESSLQKITAAFAPYLQGDDFPSDLKDCPPITREFIQETVKRSLQG</sequence>